<dbReference type="PIRSF" id="PIRSF006641">
    <property type="entry name" value="CHP00092"/>
    <property type="match status" value="1"/>
</dbReference>
<dbReference type="CDD" id="cd04867">
    <property type="entry name" value="TGS_YchF_OLA1"/>
    <property type="match status" value="1"/>
</dbReference>
<sequence length="367" mass="41462">MSLSCGFVGLPNVGKSTIFNVIMKKVVAESSNYPFCTIEPNKGSVPIKDDRLNNLSKIENSAKVIFPTLECVDIAGLVKGASKGDGLGNKFLSHIRQIDLIVHVVRCFDSEEIIHVHGKVDPVFDVDLINTELVFADIEVLEKWIKKNKALKTKEIDWAKSYLKHINENKSLDQFKEDNKDKNTEEIMSWLKSIGILSVLPRFYVANMSEDEIKNGNKYFEELKAAYPNEVVIPIAAKLEEELMSMPDDDYREMLREFGVKKIGLDFVLSTAYKFLGLESFFTVGPKEARGWTIKKGYKAPEAAGVIHTDFRDGFICAEVISYEEFISCEGYVPAKEKGKIRKEGKDYVVSDGDVCNFRFNVLKKPK</sequence>
<accession>A0A5C0UH75</accession>
<evidence type="ECO:0000256" key="5">
    <source>
        <dbReference type="HAMAP-Rule" id="MF_00944"/>
    </source>
</evidence>
<dbReference type="KEGG" id="nabu:FZC36_01100"/>
<dbReference type="InterPro" id="IPR004396">
    <property type="entry name" value="ATPase_YchF/OLA1"/>
</dbReference>
<dbReference type="InterPro" id="IPR012675">
    <property type="entry name" value="Beta-grasp_dom_sf"/>
</dbReference>
<dbReference type="PANTHER" id="PTHR23305:SF18">
    <property type="entry name" value="OBG-TYPE G DOMAIN-CONTAINING PROTEIN"/>
    <property type="match status" value="1"/>
</dbReference>
<proteinExistence type="inferred from homology"/>
<dbReference type="Gene3D" id="3.10.20.30">
    <property type="match status" value="1"/>
</dbReference>
<dbReference type="GO" id="GO:0043023">
    <property type="term" value="F:ribosomal large subunit binding"/>
    <property type="evidence" value="ECO:0007669"/>
    <property type="project" value="UniProtKB-UniRule"/>
</dbReference>
<comment type="similarity">
    <text evidence="5">Belongs to the TRAFAC class OBG-HflX-like GTPase superfamily. OBG GTPase family. YchF/OLA1 subfamily.</text>
</comment>
<feature type="binding site" evidence="5">
    <location>
        <begin position="12"/>
        <end position="17"/>
    </location>
    <ligand>
        <name>ATP</name>
        <dbReference type="ChEBI" id="CHEBI:30616"/>
    </ligand>
</feature>
<dbReference type="InterPro" id="IPR027417">
    <property type="entry name" value="P-loop_NTPase"/>
</dbReference>
<comment type="function">
    <text evidence="5">ATPase that binds to both the 70S ribosome and the 50S ribosomal subunit in a nucleotide-independent manner.</text>
</comment>
<organism evidence="7 8">
    <name type="scientific">Candidatus Nesciobacter abundans</name>
    <dbReference type="NCBI Taxonomy" id="2601668"/>
    <lineage>
        <taxon>Bacteria</taxon>
        <taxon>Pseudomonadati</taxon>
        <taxon>Pseudomonadota</taxon>
        <taxon>Alphaproteobacteria</taxon>
        <taxon>Holosporales</taxon>
        <taxon>Holosporaceae</taxon>
        <taxon>Candidatus Nesciobacter</taxon>
    </lineage>
</organism>
<keyword evidence="3 5" id="KW-0067">ATP-binding</keyword>
<dbReference type="CDD" id="cd01900">
    <property type="entry name" value="YchF"/>
    <property type="match status" value="1"/>
</dbReference>
<gene>
    <name evidence="5 7" type="primary">ychF</name>
    <name evidence="7" type="ORF">FZC36_01100</name>
</gene>
<dbReference type="Pfam" id="PF06071">
    <property type="entry name" value="YchF-GTPase_C"/>
    <property type="match status" value="1"/>
</dbReference>
<protein>
    <recommendedName>
        <fullName evidence="5">Ribosome-binding ATPase YchF</fullName>
    </recommendedName>
</protein>
<evidence type="ECO:0000313" key="7">
    <source>
        <dbReference type="EMBL" id="QEK39031.1"/>
    </source>
</evidence>
<dbReference type="RefSeq" id="WP_148972154.1">
    <property type="nucleotide sequence ID" value="NZ_CP043314.1"/>
</dbReference>
<dbReference type="InterPro" id="IPR006073">
    <property type="entry name" value="GTP-bd"/>
</dbReference>
<evidence type="ECO:0000256" key="4">
    <source>
        <dbReference type="ARBA" id="ARBA00022842"/>
    </source>
</evidence>
<dbReference type="PROSITE" id="PS51710">
    <property type="entry name" value="G_OBG"/>
    <property type="match status" value="1"/>
</dbReference>
<dbReference type="GO" id="GO:0046872">
    <property type="term" value="F:metal ion binding"/>
    <property type="evidence" value="ECO:0007669"/>
    <property type="project" value="UniProtKB-KW"/>
</dbReference>
<name>A0A5C0UH75_9PROT</name>
<dbReference type="Gene3D" id="3.40.50.300">
    <property type="entry name" value="P-loop containing nucleotide triphosphate hydrolases"/>
    <property type="match status" value="1"/>
</dbReference>
<dbReference type="GO" id="GO:0016887">
    <property type="term" value="F:ATP hydrolysis activity"/>
    <property type="evidence" value="ECO:0007669"/>
    <property type="project" value="UniProtKB-UniRule"/>
</dbReference>
<dbReference type="InterPro" id="IPR012676">
    <property type="entry name" value="TGS-like"/>
</dbReference>
<dbReference type="NCBIfam" id="TIGR00092">
    <property type="entry name" value="redox-regulated ATPase YchF"/>
    <property type="match status" value="1"/>
</dbReference>
<dbReference type="EMBL" id="CP043314">
    <property type="protein sequence ID" value="QEK39031.1"/>
    <property type="molecule type" value="Genomic_DNA"/>
</dbReference>
<dbReference type="InterPro" id="IPR013029">
    <property type="entry name" value="YchF_C"/>
</dbReference>
<evidence type="ECO:0000256" key="1">
    <source>
        <dbReference type="ARBA" id="ARBA00022723"/>
    </source>
</evidence>
<keyword evidence="4" id="KW-0460">Magnesium</keyword>
<dbReference type="SUPFAM" id="SSF81271">
    <property type="entry name" value="TGS-like"/>
    <property type="match status" value="1"/>
</dbReference>
<dbReference type="Pfam" id="PF01926">
    <property type="entry name" value="MMR_HSR1"/>
    <property type="match status" value="1"/>
</dbReference>
<keyword evidence="1" id="KW-0479">Metal-binding</keyword>
<dbReference type="PRINTS" id="PR00326">
    <property type="entry name" value="GTP1OBG"/>
</dbReference>
<keyword evidence="8" id="KW-1185">Reference proteome</keyword>
<dbReference type="InterPro" id="IPR023192">
    <property type="entry name" value="TGS-like_dom_sf"/>
</dbReference>
<dbReference type="InterPro" id="IPR041706">
    <property type="entry name" value="YchF_N"/>
</dbReference>
<dbReference type="SUPFAM" id="SSF52540">
    <property type="entry name" value="P-loop containing nucleoside triphosphate hydrolases"/>
    <property type="match status" value="1"/>
</dbReference>
<dbReference type="PANTHER" id="PTHR23305">
    <property type="entry name" value="OBG GTPASE FAMILY"/>
    <property type="match status" value="1"/>
</dbReference>
<dbReference type="GO" id="GO:0005737">
    <property type="term" value="C:cytoplasm"/>
    <property type="evidence" value="ECO:0007669"/>
    <property type="project" value="TreeGrafter"/>
</dbReference>
<dbReference type="OrthoDB" id="9810373at2"/>
<dbReference type="Proteomes" id="UP000324924">
    <property type="component" value="Chromosome"/>
</dbReference>
<keyword evidence="2 5" id="KW-0547">Nucleotide-binding</keyword>
<dbReference type="Gene3D" id="1.10.150.300">
    <property type="entry name" value="TGS-like domain"/>
    <property type="match status" value="1"/>
</dbReference>
<dbReference type="GO" id="GO:0005524">
    <property type="term" value="F:ATP binding"/>
    <property type="evidence" value="ECO:0007669"/>
    <property type="project" value="UniProtKB-UniRule"/>
</dbReference>
<evidence type="ECO:0000256" key="3">
    <source>
        <dbReference type="ARBA" id="ARBA00022840"/>
    </source>
</evidence>
<evidence type="ECO:0000256" key="2">
    <source>
        <dbReference type="ARBA" id="ARBA00022741"/>
    </source>
</evidence>
<dbReference type="HAMAP" id="MF_00944">
    <property type="entry name" value="YchF_OLA1_ATPase"/>
    <property type="match status" value="1"/>
</dbReference>
<dbReference type="GO" id="GO:0005525">
    <property type="term" value="F:GTP binding"/>
    <property type="evidence" value="ECO:0007669"/>
    <property type="project" value="InterPro"/>
</dbReference>
<dbReference type="FunFam" id="3.10.20.30:FF:000001">
    <property type="entry name" value="Ribosome-binding ATPase YchF"/>
    <property type="match status" value="1"/>
</dbReference>
<dbReference type="InterPro" id="IPR031167">
    <property type="entry name" value="G_OBG"/>
</dbReference>
<evidence type="ECO:0000259" key="6">
    <source>
        <dbReference type="PROSITE" id="PS51710"/>
    </source>
</evidence>
<feature type="domain" description="OBG-type G" evidence="6">
    <location>
        <begin position="3"/>
        <end position="255"/>
    </location>
</feature>
<reference evidence="7 8" key="1">
    <citation type="submission" date="2019-08" db="EMBL/GenBank/DDBJ databases">
        <title>Highly reduced genomes of protist endosymbionts show evolutionary convergence.</title>
        <authorList>
            <person name="George E."/>
            <person name="Husnik F."/>
            <person name="Tashyreva D."/>
            <person name="Prokopchuk G."/>
            <person name="Horak A."/>
            <person name="Kwong W.K."/>
            <person name="Lukes J."/>
            <person name="Keeling P.J."/>
        </authorList>
    </citation>
    <scope>NUCLEOTIDE SEQUENCE [LARGE SCALE GENOMIC DNA]</scope>
    <source>
        <strain evidence="7">1604HC</strain>
    </source>
</reference>
<dbReference type="AlphaFoldDB" id="A0A5C0UH75"/>
<evidence type="ECO:0000313" key="8">
    <source>
        <dbReference type="Proteomes" id="UP000324924"/>
    </source>
</evidence>